<dbReference type="EMBL" id="JAGJWT010000002">
    <property type="protein sequence ID" value="MBS9340102.1"/>
    <property type="molecule type" value="Genomic_DNA"/>
</dbReference>
<organism evidence="2 3">
    <name type="scientific">Neisseria elongata subsp. nitroreducens</name>
    <dbReference type="NCBI Taxonomy" id="90367"/>
    <lineage>
        <taxon>Bacteria</taxon>
        <taxon>Pseudomonadati</taxon>
        <taxon>Pseudomonadota</taxon>
        <taxon>Betaproteobacteria</taxon>
        <taxon>Neisseriales</taxon>
        <taxon>Neisseriaceae</taxon>
        <taxon>Neisseria</taxon>
    </lineage>
</organism>
<gene>
    <name evidence="2" type="ORF">J8641_04560</name>
</gene>
<dbReference type="Pfam" id="PF04860">
    <property type="entry name" value="Phage_portal"/>
    <property type="match status" value="1"/>
</dbReference>
<comment type="caution">
    <text evidence="2">The sequence shown here is derived from an EMBL/GenBank/DDBJ whole genome shotgun (WGS) entry which is preliminary data.</text>
</comment>
<dbReference type="InterPro" id="IPR006430">
    <property type="entry name" value="Phage_portal_PBSX"/>
</dbReference>
<reference evidence="2" key="1">
    <citation type="submission" date="2021-04" db="EMBL/GenBank/DDBJ databases">
        <title>Genomic characterization of endocarditis-associated Neisseria elongata subsp. nitroreducens.</title>
        <authorList>
            <person name="Schorner M."/>
            <person name="Passarelli-Araujo H."/>
            <person name="Scheffer M."/>
            <person name="Barazzetti F."/>
            <person name="Martins J."/>
            <person name="Machado H."/>
            <person name="Palmeiro J."/>
            <person name="Bazzo M."/>
        </authorList>
    </citation>
    <scope>NUCLEOTIDE SEQUENCE</scope>
    <source>
        <strain evidence="2">Nel_M001</strain>
    </source>
</reference>
<protein>
    <submittedName>
        <fullName evidence="2">Phage portal protein</fullName>
    </submittedName>
</protein>
<accession>A0A9X0ZW72</accession>
<dbReference type="RefSeq" id="WP_214037534.1">
    <property type="nucleotide sequence ID" value="NZ_JAGJWT010000002.1"/>
</dbReference>
<dbReference type="InterPro" id="IPR006944">
    <property type="entry name" value="Phage/GTA_portal"/>
</dbReference>
<evidence type="ECO:0000256" key="1">
    <source>
        <dbReference type="ARBA" id="ARBA00006799"/>
    </source>
</evidence>
<evidence type="ECO:0000313" key="3">
    <source>
        <dbReference type="Proteomes" id="UP000708805"/>
    </source>
</evidence>
<name>A0A9X0ZW72_NEIEL</name>
<evidence type="ECO:0000313" key="2">
    <source>
        <dbReference type="EMBL" id="MBS9340102.1"/>
    </source>
</evidence>
<comment type="similarity">
    <text evidence="1">Belongs to the phage portal family. PBSX subfamily.</text>
</comment>
<dbReference type="AlphaFoldDB" id="A0A9X0ZW72"/>
<dbReference type="Proteomes" id="UP000708805">
    <property type="component" value="Unassembled WGS sequence"/>
</dbReference>
<dbReference type="NCBIfam" id="TIGR01540">
    <property type="entry name" value="portal_PBSX"/>
    <property type="match status" value="1"/>
</dbReference>
<sequence length="326" mass="36360">MVDAEVFGFEDRDGEFNVFDFLGCANNGLYYEPPVNLLDLERLLKRGVHHASALRAKINILKVTFVPTGYLSRSEFEKLAFNFLVTGNGYLELVRNRAGGVMRAENRLAVYMRRSSDLRDFVYLRNNWGSKFERLPGRDVVHIMEPDLRQEIYGVPYYLAALSSIELNSAATKFRVRYYRNGSHAGFILYATDDKIDEAGWALVKQELRKAKGGGNFNNLLLRAPNGNPEGVKLIPIAEVGAKDEFLNIKGVSAEDMMAAHRVPPALMGIVPKATSGLGDAITAAKVFARNEVAPLQQTFLDVNDRLGIEVFRFDEYVVGRSDAAA</sequence>
<proteinExistence type="inferred from homology"/>